<proteinExistence type="predicted"/>
<evidence type="ECO:0000313" key="1">
    <source>
        <dbReference type="EMBL" id="THC91582.1"/>
    </source>
</evidence>
<sequence length="224" mass="26169">MSVYLIYITWCAQTSTTTTKQAIRKDSTGDKKNYSTGSRPKFDYSFCNKDRIATIIQKQRLLSYPNGQDINGLIFLQEIDQHVKDYIQEVYHDSQGTMVLCGFKEQIQLLAQLTSFEVDMSYKRLRSKEMNKVLFATFLPDQCKIITLLRVFTTEDSTEGYYLLFKRVFALVQKISRKPVHFDPIHGTGIYGIIVDMDSKQYSVYWNKKPRFSPLEPYDESIRL</sequence>
<evidence type="ECO:0000313" key="2">
    <source>
        <dbReference type="Proteomes" id="UP000308092"/>
    </source>
</evidence>
<dbReference type="AlphaFoldDB" id="A0A4S3J9G7"/>
<accession>A0A4S3J9G7</accession>
<keyword evidence="2" id="KW-1185">Reference proteome</keyword>
<organism evidence="1 2">
    <name type="scientific">Aspergillus tanneri</name>
    <dbReference type="NCBI Taxonomy" id="1220188"/>
    <lineage>
        <taxon>Eukaryota</taxon>
        <taxon>Fungi</taxon>
        <taxon>Dikarya</taxon>
        <taxon>Ascomycota</taxon>
        <taxon>Pezizomycotina</taxon>
        <taxon>Eurotiomycetes</taxon>
        <taxon>Eurotiomycetidae</taxon>
        <taxon>Eurotiales</taxon>
        <taxon>Aspergillaceae</taxon>
        <taxon>Aspergillus</taxon>
        <taxon>Aspergillus subgen. Circumdati</taxon>
    </lineage>
</organism>
<name>A0A4S3J9G7_9EURO</name>
<dbReference type="Proteomes" id="UP000308092">
    <property type="component" value="Unassembled WGS sequence"/>
</dbReference>
<gene>
    <name evidence="1" type="ORF">EYZ11_008950</name>
</gene>
<comment type="caution">
    <text evidence="1">The sequence shown here is derived from an EMBL/GenBank/DDBJ whole genome shotgun (WGS) entry which is preliminary data.</text>
</comment>
<dbReference type="VEuPathDB" id="FungiDB:EYZ11_008950"/>
<reference evidence="1 2" key="1">
    <citation type="submission" date="2019-03" db="EMBL/GenBank/DDBJ databases">
        <title>The genome sequence of a newly discovered highly antifungal drug resistant Aspergillus species, Aspergillus tanneri NIH 1004.</title>
        <authorList>
            <person name="Mounaud S."/>
            <person name="Singh I."/>
            <person name="Joardar V."/>
            <person name="Pakala S."/>
            <person name="Pakala S."/>
            <person name="Venepally P."/>
            <person name="Hoover J."/>
            <person name="Nierman W."/>
            <person name="Chung J."/>
            <person name="Losada L."/>
        </authorList>
    </citation>
    <scope>NUCLEOTIDE SEQUENCE [LARGE SCALE GENOMIC DNA]</scope>
    <source>
        <strain evidence="1 2">NIH1004</strain>
    </source>
</reference>
<protein>
    <submittedName>
        <fullName evidence="1">Uncharacterized protein</fullName>
    </submittedName>
</protein>
<dbReference type="EMBL" id="SOSA01000402">
    <property type="protein sequence ID" value="THC91582.1"/>
    <property type="molecule type" value="Genomic_DNA"/>
</dbReference>